<dbReference type="PANTHER" id="PTHR39967:SF1">
    <property type="entry name" value="ISH14-TYPE TRANSPOSASE HSIRS44"/>
    <property type="match status" value="1"/>
</dbReference>
<dbReference type="EMBL" id="BAABKX010000022">
    <property type="protein sequence ID" value="GAA5061998.1"/>
    <property type="molecule type" value="Genomic_DNA"/>
</dbReference>
<organism evidence="1 2">
    <name type="scientific">Haladaptatus pallidirubidus</name>
    <dbReference type="NCBI Taxonomy" id="1008152"/>
    <lineage>
        <taxon>Archaea</taxon>
        <taxon>Methanobacteriati</taxon>
        <taxon>Methanobacteriota</taxon>
        <taxon>Stenosarchaea group</taxon>
        <taxon>Halobacteria</taxon>
        <taxon>Halobacteriales</taxon>
        <taxon>Haladaptataceae</taxon>
        <taxon>Haladaptatus</taxon>
    </lineage>
</organism>
<sequence>MWSIAKFDCLNGDSGWPELGFVERETTPEPAMKLGIQLHLTGLSLSDTVSVLDSLGVERYRTIVYNWIQKANLQPTDGKSLNRVTVDETVIRVNDQRYWLYAAVDLRDGKG</sequence>
<evidence type="ECO:0000313" key="1">
    <source>
        <dbReference type="EMBL" id="GAA5061998.1"/>
    </source>
</evidence>
<accession>A0AAV3UPM5</accession>
<gene>
    <name evidence="1" type="ORF">GCM10025751_48690</name>
</gene>
<comment type="caution">
    <text evidence="1">The sequence shown here is derived from an EMBL/GenBank/DDBJ whole genome shotgun (WGS) entry which is preliminary data.</text>
</comment>
<dbReference type="PANTHER" id="PTHR39967">
    <property type="match status" value="1"/>
</dbReference>
<evidence type="ECO:0000313" key="2">
    <source>
        <dbReference type="Proteomes" id="UP001501729"/>
    </source>
</evidence>
<keyword evidence="2" id="KW-1185">Reference proteome</keyword>
<protein>
    <recommendedName>
        <fullName evidence="3">Transposase</fullName>
    </recommendedName>
</protein>
<dbReference type="AlphaFoldDB" id="A0AAV3UPM5"/>
<dbReference type="Proteomes" id="UP001501729">
    <property type="component" value="Unassembled WGS sequence"/>
</dbReference>
<evidence type="ECO:0008006" key="3">
    <source>
        <dbReference type="Google" id="ProtNLM"/>
    </source>
</evidence>
<proteinExistence type="predicted"/>
<name>A0AAV3UPM5_9EURY</name>
<reference evidence="1 2" key="1">
    <citation type="journal article" date="2019" name="Int. J. Syst. Evol. Microbiol.">
        <title>The Global Catalogue of Microorganisms (GCM) 10K type strain sequencing project: providing services to taxonomists for standard genome sequencing and annotation.</title>
        <authorList>
            <consortium name="The Broad Institute Genomics Platform"/>
            <consortium name="The Broad Institute Genome Sequencing Center for Infectious Disease"/>
            <person name="Wu L."/>
            <person name="Ma J."/>
        </authorList>
    </citation>
    <scope>NUCLEOTIDE SEQUENCE [LARGE SCALE GENOMIC DNA]</scope>
    <source>
        <strain evidence="1 2">JCM 17504</strain>
    </source>
</reference>